<proteinExistence type="predicted"/>
<keyword evidence="2" id="KW-1133">Transmembrane helix</keyword>
<protein>
    <submittedName>
        <fullName evidence="3">Uncharacterized protein</fullName>
    </submittedName>
</protein>
<reference evidence="3" key="1">
    <citation type="submission" date="2019-04" db="EMBL/GenBank/DDBJ databases">
        <title>Sequencing of skin fungus with MAO and IRED activity.</title>
        <authorList>
            <person name="Marsaioli A.J."/>
            <person name="Bonatto J.M.C."/>
            <person name="Reis Junior O."/>
        </authorList>
    </citation>
    <scope>NUCLEOTIDE SEQUENCE</scope>
    <source>
        <strain evidence="3">30M1</strain>
    </source>
</reference>
<keyword evidence="2" id="KW-0812">Transmembrane</keyword>
<organism evidence="3 4">
    <name type="scientific">Curvularia kusanoi</name>
    <name type="common">Cochliobolus kusanoi</name>
    <dbReference type="NCBI Taxonomy" id="90978"/>
    <lineage>
        <taxon>Eukaryota</taxon>
        <taxon>Fungi</taxon>
        <taxon>Dikarya</taxon>
        <taxon>Ascomycota</taxon>
        <taxon>Pezizomycotina</taxon>
        <taxon>Dothideomycetes</taxon>
        <taxon>Pleosporomycetidae</taxon>
        <taxon>Pleosporales</taxon>
        <taxon>Pleosporineae</taxon>
        <taxon>Pleosporaceae</taxon>
        <taxon>Curvularia</taxon>
    </lineage>
</organism>
<feature type="compositionally biased region" description="Acidic residues" evidence="1">
    <location>
        <begin position="74"/>
        <end position="86"/>
    </location>
</feature>
<keyword evidence="4" id="KW-1185">Reference proteome</keyword>
<dbReference type="EMBL" id="SWKU01000017">
    <property type="protein sequence ID" value="KAF2999469.1"/>
    <property type="molecule type" value="Genomic_DNA"/>
</dbReference>
<keyword evidence="2" id="KW-0472">Membrane</keyword>
<evidence type="ECO:0000313" key="4">
    <source>
        <dbReference type="Proteomes" id="UP000801428"/>
    </source>
</evidence>
<comment type="caution">
    <text evidence="3">The sequence shown here is derived from an EMBL/GenBank/DDBJ whole genome shotgun (WGS) entry which is preliminary data.</text>
</comment>
<evidence type="ECO:0000256" key="2">
    <source>
        <dbReference type="SAM" id="Phobius"/>
    </source>
</evidence>
<feature type="region of interest" description="Disordered" evidence="1">
    <location>
        <begin position="57"/>
        <end position="86"/>
    </location>
</feature>
<evidence type="ECO:0000256" key="1">
    <source>
        <dbReference type="SAM" id="MobiDB-lite"/>
    </source>
</evidence>
<feature type="compositionally biased region" description="Basic and acidic residues" evidence="1">
    <location>
        <begin position="62"/>
        <end position="73"/>
    </location>
</feature>
<gene>
    <name evidence="3" type="ORF">E8E13_008334</name>
</gene>
<dbReference type="AlphaFoldDB" id="A0A9P4TBV9"/>
<feature type="transmembrane region" description="Helical" evidence="2">
    <location>
        <begin position="25"/>
        <end position="46"/>
    </location>
</feature>
<sequence>MDEHRHNEGVRGVRHRLWEVPDVQVVLWFVLLCFVAEGVVQGVRWFRGGEMPVVERRRRRSGGKEGERLRRVEEEDEDDEVNIPVL</sequence>
<dbReference type="Proteomes" id="UP000801428">
    <property type="component" value="Unassembled WGS sequence"/>
</dbReference>
<evidence type="ECO:0000313" key="3">
    <source>
        <dbReference type="EMBL" id="KAF2999469.1"/>
    </source>
</evidence>
<name>A0A9P4TBV9_CURKU</name>
<accession>A0A9P4TBV9</accession>